<evidence type="ECO:0000313" key="2">
    <source>
        <dbReference type="Proteomes" id="UP000187464"/>
    </source>
</evidence>
<dbReference type="KEGG" id="psac:PSM36_0699"/>
<protein>
    <submittedName>
        <fullName evidence="1">Putative secreted protein</fullName>
    </submittedName>
</protein>
<proteinExistence type="predicted"/>
<dbReference type="Gene3D" id="3.10.450.410">
    <property type="match status" value="1"/>
</dbReference>
<reference evidence="1 2" key="1">
    <citation type="submission" date="2016-08" db="EMBL/GenBank/DDBJ databases">
        <authorList>
            <person name="Seilhamer J.J."/>
        </authorList>
    </citation>
    <scope>NUCLEOTIDE SEQUENCE [LARGE SCALE GENOMIC DNA]</scope>
    <source>
        <strain evidence="1">M3/6</strain>
    </source>
</reference>
<evidence type="ECO:0000313" key="1">
    <source>
        <dbReference type="EMBL" id="SCD19527.1"/>
    </source>
</evidence>
<dbReference type="Proteomes" id="UP000187464">
    <property type="component" value="Chromosome I"/>
</dbReference>
<dbReference type="STRING" id="1642647.PSM36_0699"/>
<dbReference type="InterPro" id="IPR025590">
    <property type="entry name" value="DUF4348"/>
</dbReference>
<dbReference type="RefSeq" id="WP_076928874.1">
    <property type="nucleotide sequence ID" value="NZ_LT605205.1"/>
</dbReference>
<keyword evidence="2" id="KW-1185">Reference proteome</keyword>
<name>A0A1R3T4N3_9BACT</name>
<dbReference type="AlphaFoldDB" id="A0A1R3T4N3"/>
<dbReference type="PROSITE" id="PS51257">
    <property type="entry name" value="PROKAR_LIPOPROTEIN"/>
    <property type="match status" value="1"/>
</dbReference>
<organism evidence="1 2">
    <name type="scientific">Proteiniphilum saccharofermentans</name>
    <dbReference type="NCBI Taxonomy" id="1642647"/>
    <lineage>
        <taxon>Bacteria</taxon>
        <taxon>Pseudomonadati</taxon>
        <taxon>Bacteroidota</taxon>
        <taxon>Bacteroidia</taxon>
        <taxon>Bacteroidales</taxon>
        <taxon>Dysgonomonadaceae</taxon>
        <taxon>Proteiniphilum</taxon>
    </lineage>
</organism>
<dbReference type="EMBL" id="LT605205">
    <property type="protein sequence ID" value="SCD19527.1"/>
    <property type="molecule type" value="Genomic_DNA"/>
</dbReference>
<accession>A0A1R3T4N3</accession>
<dbReference type="Pfam" id="PF14254">
    <property type="entry name" value="DUF4348"/>
    <property type="match status" value="1"/>
</dbReference>
<gene>
    <name evidence="1" type="ORF">PSM36_0699</name>
</gene>
<sequence length="165" mass="19128">MKILNHIFFCLLAFFIFSCTEATEKKGRVAGKGGAETEANMADSGQEAISGEENFDQFIRKFSTQESFQLERIKFPINVIVPDDEDEGMAPMEETIGRYEWELLDLTYDSTYLTRPYDQYYQGVRYGKDTAVVEIRGINNGIYADYYFALIDRKWYLVTLYEASF</sequence>